<evidence type="ECO:0000256" key="1">
    <source>
        <dbReference type="ARBA" id="ARBA00010062"/>
    </source>
</evidence>
<keyword evidence="3" id="KW-1133">Transmembrane helix</keyword>
<dbReference type="Gene3D" id="3.40.50.2300">
    <property type="match status" value="2"/>
</dbReference>
<dbReference type="PANTHER" id="PTHR47151:SF2">
    <property type="entry name" value="AMINO ACID BINDING PROTEIN"/>
    <property type="match status" value="1"/>
</dbReference>
<keyword evidence="6" id="KW-1185">Reference proteome</keyword>
<comment type="similarity">
    <text evidence="1">Belongs to the leucine-binding protein family.</text>
</comment>
<sequence length="500" mass="53985">MIHRIGGAIAVVLVIAFVGTGVHAAAARHDDLHTALSFVLAAVSTVAAVLQLHKPSYRTIRETGRTVVAVFAAVLLVMSIPAIWVLTTPPTIKIGVSLPLTGGNLPDALPILRSVRLVVDKVNDETPIGNHRIEAVPFDDSRVEDSIRFADDDGKLERGTHELDDVIDDAQVAGIVGPFTSGAALTEIPAVNEAGMALISHSTTLHCLTSARCNEAPANSRRTFFRLVVSDDVRTRELVRRLSPQLDPGRRAPGRAGATAEPRVIVFTDATPFGDGFAEEFISAWTTAGGEPPKRAVARMHAGVLGARREPPALVVFAGTGTDGLTVYRYLQRQPKRFAGTMFAGSGTITNGAFTRSMQRLEPVGRLYAIAPVPSDETPDVTDFASTYISRYQQDLTPYCVTAADATTALLMAVRAAAERVRPPSSSWDPLSKHQAKAFRAAVVHNLRLLNRSADMTFPMLTGATRFDTKGDVVHEGPESDRVSLYSWNDRDKAWRLSRE</sequence>
<keyword evidence="3" id="KW-0812">Transmembrane</keyword>
<organism evidence="5 6">
    <name type="scientific">Cryptosporangium minutisporangium</name>
    <dbReference type="NCBI Taxonomy" id="113569"/>
    <lineage>
        <taxon>Bacteria</taxon>
        <taxon>Bacillati</taxon>
        <taxon>Actinomycetota</taxon>
        <taxon>Actinomycetes</taxon>
        <taxon>Cryptosporangiales</taxon>
        <taxon>Cryptosporangiaceae</taxon>
        <taxon>Cryptosporangium</taxon>
    </lineage>
</organism>
<dbReference type="SUPFAM" id="SSF53822">
    <property type="entry name" value="Periplasmic binding protein-like I"/>
    <property type="match status" value="1"/>
</dbReference>
<evidence type="ECO:0000259" key="4">
    <source>
        <dbReference type="Pfam" id="PF13458"/>
    </source>
</evidence>
<comment type="caution">
    <text evidence="5">The sequence shown here is derived from an EMBL/GenBank/DDBJ whole genome shotgun (WGS) entry which is preliminary data.</text>
</comment>
<evidence type="ECO:0000256" key="3">
    <source>
        <dbReference type="SAM" id="Phobius"/>
    </source>
</evidence>
<name>A0ABP6SQU2_9ACTN</name>
<evidence type="ECO:0000313" key="5">
    <source>
        <dbReference type="EMBL" id="GAA3381939.1"/>
    </source>
</evidence>
<feature type="domain" description="Leucine-binding protein" evidence="4">
    <location>
        <begin position="91"/>
        <end position="418"/>
    </location>
</feature>
<keyword evidence="3" id="KW-0472">Membrane</keyword>
<keyword evidence="2" id="KW-0732">Signal</keyword>
<dbReference type="InterPro" id="IPR028082">
    <property type="entry name" value="Peripla_BP_I"/>
</dbReference>
<feature type="transmembrane region" description="Helical" evidence="3">
    <location>
        <begin position="64"/>
        <end position="86"/>
    </location>
</feature>
<evidence type="ECO:0000256" key="2">
    <source>
        <dbReference type="ARBA" id="ARBA00022729"/>
    </source>
</evidence>
<proteinExistence type="inferred from homology"/>
<evidence type="ECO:0000313" key="6">
    <source>
        <dbReference type="Proteomes" id="UP001501676"/>
    </source>
</evidence>
<reference evidence="6" key="1">
    <citation type="journal article" date="2019" name="Int. J. Syst. Evol. Microbiol.">
        <title>The Global Catalogue of Microorganisms (GCM) 10K type strain sequencing project: providing services to taxonomists for standard genome sequencing and annotation.</title>
        <authorList>
            <consortium name="The Broad Institute Genomics Platform"/>
            <consortium name="The Broad Institute Genome Sequencing Center for Infectious Disease"/>
            <person name="Wu L."/>
            <person name="Ma J."/>
        </authorList>
    </citation>
    <scope>NUCLEOTIDE SEQUENCE [LARGE SCALE GENOMIC DNA]</scope>
    <source>
        <strain evidence="6">JCM 9458</strain>
    </source>
</reference>
<feature type="transmembrane region" description="Helical" evidence="3">
    <location>
        <begin position="34"/>
        <end position="52"/>
    </location>
</feature>
<dbReference type="Proteomes" id="UP001501676">
    <property type="component" value="Unassembled WGS sequence"/>
</dbReference>
<gene>
    <name evidence="5" type="ORF">GCM10020369_01850</name>
</gene>
<dbReference type="EMBL" id="BAAAYN010000001">
    <property type="protein sequence ID" value="GAA3381939.1"/>
    <property type="molecule type" value="Genomic_DNA"/>
</dbReference>
<protein>
    <recommendedName>
        <fullName evidence="4">Leucine-binding protein domain-containing protein</fullName>
    </recommendedName>
</protein>
<accession>A0ABP6SQU2</accession>
<dbReference type="InterPro" id="IPR028081">
    <property type="entry name" value="Leu-bd"/>
</dbReference>
<dbReference type="Pfam" id="PF13458">
    <property type="entry name" value="Peripla_BP_6"/>
    <property type="match status" value="1"/>
</dbReference>
<dbReference type="PANTHER" id="PTHR47151">
    <property type="entry name" value="LEU/ILE/VAL-BINDING ABC TRANSPORTER SUBUNIT"/>
    <property type="match status" value="1"/>
</dbReference>